<sequence>MGIQDMMRHRTFCKALLLMSCLSLFLLDCPDASAGKKKRVRDPDKVWVSVLGGPSYTPEASLGVGGAMLMSFKMDKEDTVSQRSFLPIGFNLSLNGTIVVAGSGTFFFNRDKYRLYLKYSYRNEPANYYGKGMEAIENTPRGSGTTGFHKTLFQLNPRFVWQARPGLFAGGLLDVNYTKSTDMNPVMLADPYVNRFRPSYLNVGLGALLQYDTRDDVATPSRGFLVSGSGKVYSRAFGGAYNYQMAELEYRQFVPMFHRRSVLGWTAKTQIGFNDVPFTELPMFGSPFDLRGYYWGKYRDKSMAYGIVEYRHMFGSNEAFERGTFWSKLGFVVWGGAGTIGNTPLEWKKWKLNYGVGIRIQIQKNKNFRMDFGREPGVKGVLFYMNMTEAF</sequence>
<evidence type="ECO:0000259" key="5">
    <source>
        <dbReference type="Pfam" id="PF01103"/>
    </source>
</evidence>
<evidence type="ECO:0000256" key="2">
    <source>
        <dbReference type="ARBA" id="ARBA00023136"/>
    </source>
</evidence>
<dbReference type="AlphaFoldDB" id="A0A940DQZ3"/>
<feature type="transmembrane region" description="Helical" evidence="3">
    <location>
        <begin position="88"/>
        <end position="108"/>
    </location>
</feature>
<feature type="chain" id="PRO_5037498405" evidence="4">
    <location>
        <begin position="35"/>
        <end position="391"/>
    </location>
</feature>
<reference evidence="6" key="2">
    <citation type="journal article" date="2021" name="PeerJ">
        <title>Extensive microbial diversity within the chicken gut microbiome revealed by metagenomics and culture.</title>
        <authorList>
            <person name="Gilroy R."/>
            <person name="Ravi A."/>
            <person name="Getino M."/>
            <person name="Pursley I."/>
            <person name="Horton D.L."/>
            <person name="Alikhan N.F."/>
            <person name="Baker D."/>
            <person name="Gharbi K."/>
            <person name="Hall N."/>
            <person name="Watson M."/>
            <person name="Adriaenssens E.M."/>
            <person name="Foster-Nyarko E."/>
            <person name="Jarju S."/>
            <person name="Secka A."/>
            <person name="Antonio M."/>
            <person name="Oren A."/>
            <person name="Chaudhuri R.R."/>
            <person name="La Ragione R."/>
            <person name="Hildebrand F."/>
            <person name="Pallen M.J."/>
        </authorList>
    </citation>
    <scope>NUCLEOTIDE SEQUENCE</scope>
    <source>
        <strain evidence="6">G3-8215</strain>
    </source>
</reference>
<dbReference type="Proteomes" id="UP000725002">
    <property type="component" value="Unassembled WGS sequence"/>
</dbReference>
<proteinExistence type="predicted"/>
<comment type="caution">
    <text evidence="6">The sequence shown here is derived from an EMBL/GenBank/DDBJ whole genome shotgun (WGS) entry which is preliminary data.</text>
</comment>
<evidence type="ECO:0000256" key="3">
    <source>
        <dbReference type="SAM" id="Phobius"/>
    </source>
</evidence>
<dbReference type="GO" id="GO:0019867">
    <property type="term" value="C:outer membrane"/>
    <property type="evidence" value="ECO:0007669"/>
    <property type="project" value="InterPro"/>
</dbReference>
<dbReference type="Gene3D" id="2.40.160.50">
    <property type="entry name" value="membrane protein fhac: a member of the omp85/tpsb transporter family"/>
    <property type="match status" value="1"/>
</dbReference>
<evidence type="ECO:0000313" key="6">
    <source>
        <dbReference type="EMBL" id="MBO8483268.1"/>
    </source>
</evidence>
<keyword evidence="3" id="KW-1133">Transmembrane helix</keyword>
<gene>
    <name evidence="6" type="ORF">IAB75_04035</name>
</gene>
<name>A0A940DQZ3_9BACT</name>
<comment type="subcellular location">
    <subcellularLocation>
        <location evidence="1">Membrane</location>
    </subcellularLocation>
</comment>
<evidence type="ECO:0000256" key="4">
    <source>
        <dbReference type="SAM" id="SignalP"/>
    </source>
</evidence>
<keyword evidence="2 3" id="KW-0472">Membrane</keyword>
<keyword evidence="3" id="KW-0812">Transmembrane</keyword>
<dbReference type="EMBL" id="JADILV010000024">
    <property type="protein sequence ID" value="MBO8483268.1"/>
    <property type="molecule type" value="Genomic_DNA"/>
</dbReference>
<reference evidence="6" key="1">
    <citation type="submission" date="2020-10" db="EMBL/GenBank/DDBJ databases">
        <authorList>
            <person name="Gilroy R."/>
        </authorList>
    </citation>
    <scope>NUCLEOTIDE SEQUENCE</scope>
    <source>
        <strain evidence="6">G3-8215</strain>
    </source>
</reference>
<dbReference type="InterPro" id="IPR000184">
    <property type="entry name" value="Bac_surfAg_D15"/>
</dbReference>
<protein>
    <submittedName>
        <fullName evidence="6">BamA/TamA family outer membrane protein</fullName>
    </submittedName>
</protein>
<organism evidence="6 7">
    <name type="scientific">Candidatus Cryptobacteroides avicola</name>
    <dbReference type="NCBI Taxonomy" id="2840757"/>
    <lineage>
        <taxon>Bacteria</taxon>
        <taxon>Pseudomonadati</taxon>
        <taxon>Bacteroidota</taxon>
        <taxon>Bacteroidia</taxon>
        <taxon>Bacteroidales</taxon>
        <taxon>Candidatus Cryptobacteroides</taxon>
    </lineage>
</organism>
<accession>A0A940DQZ3</accession>
<evidence type="ECO:0000313" key="7">
    <source>
        <dbReference type="Proteomes" id="UP000725002"/>
    </source>
</evidence>
<feature type="signal peptide" evidence="4">
    <location>
        <begin position="1"/>
        <end position="34"/>
    </location>
</feature>
<evidence type="ECO:0000256" key="1">
    <source>
        <dbReference type="ARBA" id="ARBA00004370"/>
    </source>
</evidence>
<dbReference type="Pfam" id="PF01103">
    <property type="entry name" value="Omp85"/>
    <property type="match status" value="1"/>
</dbReference>
<feature type="domain" description="Bacterial surface antigen (D15)" evidence="5">
    <location>
        <begin position="198"/>
        <end position="362"/>
    </location>
</feature>
<keyword evidence="4" id="KW-0732">Signal</keyword>